<dbReference type="Proteomes" id="UP001458880">
    <property type="component" value="Unassembled WGS sequence"/>
</dbReference>
<name>A0AAW1HUS4_POPJA</name>
<organism evidence="2 3">
    <name type="scientific">Popillia japonica</name>
    <name type="common">Japanese beetle</name>
    <dbReference type="NCBI Taxonomy" id="7064"/>
    <lineage>
        <taxon>Eukaryota</taxon>
        <taxon>Metazoa</taxon>
        <taxon>Ecdysozoa</taxon>
        <taxon>Arthropoda</taxon>
        <taxon>Hexapoda</taxon>
        <taxon>Insecta</taxon>
        <taxon>Pterygota</taxon>
        <taxon>Neoptera</taxon>
        <taxon>Endopterygota</taxon>
        <taxon>Coleoptera</taxon>
        <taxon>Polyphaga</taxon>
        <taxon>Scarabaeiformia</taxon>
        <taxon>Scarabaeidae</taxon>
        <taxon>Rutelinae</taxon>
        <taxon>Popillia</taxon>
    </lineage>
</organism>
<evidence type="ECO:0000313" key="2">
    <source>
        <dbReference type="EMBL" id="KAK9680321.1"/>
    </source>
</evidence>
<evidence type="ECO:0000313" key="3">
    <source>
        <dbReference type="Proteomes" id="UP001458880"/>
    </source>
</evidence>
<keyword evidence="3" id="KW-1185">Reference proteome</keyword>
<proteinExistence type="predicted"/>
<dbReference type="AlphaFoldDB" id="A0AAW1HUS4"/>
<accession>A0AAW1HUS4</accession>
<evidence type="ECO:0000256" key="1">
    <source>
        <dbReference type="SAM" id="Coils"/>
    </source>
</evidence>
<dbReference type="EMBL" id="JASPKY010000912">
    <property type="protein sequence ID" value="KAK9680321.1"/>
    <property type="molecule type" value="Genomic_DNA"/>
</dbReference>
<feature type="coiled-coil region" evidence="1">
    <location>
        <begin position="13"/>
        <end position="122"/>
    </location>
</feature>
<keyword evidence="1" id="KW-0175">Coiled coil</keyword>
<comment type="caution">
    <text evidence="2">The sequence shown here is derived from an EMBL/GenBank/DDBJ whole genome shotgun (WGS) entry which is preliminary data.</text>
</comment>
<gene>
    <name evidence="2" type="ORF">QE152_g39182</name>
</gene>
<protein>
    <submittedName>
        <fullName evidence="2">Uncharacterized protein</fullName>
    </submittedName>
</protein>
<reference evidence="2 3" key="1">
    <citation type="journal article" date="2024" name="BMC Genomics">
        <title>De novo assembly and annotation of Popillia japonica's genome with initial clues to its potential as an invasive pest.</title>
        <authorList>
            <person name="Cucini C."/>
            <person name="Boschi S."/>
            <person name="Funari R."/>
            <person name="Cardaioli E."/>
            <person name="Iannotti N."/>
            <person name="Marturano G."/>
            <person name="Paoli F."/>
            <person name="Bruttini M."/>
            <person name="Carapelli A."/>
            <person name="Frati F."/>
            <person name="Nardi F."/>
        </authorList>
    </citation>
    <scope>NUCLEOTIDE SEQUENCE [LARGE SCALE GENOMIC DNA]</scope>
    <source>
        <strain evidence="2">DMR45628</strain>
    </source>
</reference>
<sequence length="285" mass="33478">MWVQQAQFYKSQERIFNERLKDVLNQNKKLQEDNDILTRKNEKLYIKIALSHEESNCLHEEGNIHVIEHLSRNNERLRYRNNQLVQKNRILEKALEEGTEGMSEAEKQMQNCLREIQIHKRTIQNINLDRELETAVLQRKIEASDNLFQNAIEASDNLFQNAIQQGESVIEEIFEIKQNLPSVFSEVNWIQQGESVIEEIFEIKQNLPSVFSEVNWRDLQRSGNILQDIFMTCKLYVKDMAAYIVQVHHNISHLEENSQTNANECLKLREALDMAKIEVNNSLAT</sequence>